<keyword evidence="8 10" id="KW-1133">Transmembrane helix</keyword>
<dbReference type="PANTHER" id="PTHR40765">
    <property type="entry name" value="ESX-2 SECRETION SYSTEM ATPASE ECCB2"/>
    <property type="match status" value="1"/>
</dbReference>
<keyword evidence="5" id="KW-0547">Nucleotide-binding</keyword>
<feature type="transmembrane region" description="Helical" evidence="10">
    <location>
        <begin position="42"/>
        <end position="64"/>
    </location>
</feature>
<evidence type="ECO:0000256" key="3">
    <source>
        <dbReference type="ARBA" id="ARBA00022475"/>
    </source>
</evidence>
<keyword evidence="6" id="KW-0378">Hydrolase</keyword>
<protein>
    <submittedName>
        <fullName evidence="12">ESX-1 secretion system protein eccB1</fullName>
    </submittedName>
</protein>
<dbReference type="InterPro" id="IPR007795">
    <property type="entry name" value="T7SS_EccB"/>
</dbReference>
<organism evidence="12">
    <name type="scientific">Mycolicibacterium sp. CBMA 213</name>
    <dbReference type="NCBI Taxonomy" id="1968788"/>
    <lineage>
        <taxon>Bacteria</taxon>
        <taxon>Bacillati</taxon>
        <taxon>Actinomycetota</taxon>
        <taxon>Actinomycetes</taxon>
        <taxon>Mycobacteriales</taxon>
        <taxon>Mycobacteriaceae</taxon>
        <taxon>Mycolicibacterium</taxon>
    </lineage>
</organism>
<evidence type="ECO:0000256" key="4">
    <source>
        <dbReference type="ARBA" id="ARBA00022692"/>
    </source>
</evidence>
<evidence type="ECO:0000256" key="7">
    <source>
        <dbReference type="ARBA" id="ARBA00022840"/>
    </source>
</evidence>
<dbReference type="AlphaFoldDB" id="A0A1S6GKP9"/>
<reference evidence="12" key="1">
    <citation type="submission" date="2016-12" db="EMBL/GenBank/DDBJ databases">
        <title>Complete plasmid sequence carrying type IV-like and type VII secretion systems from an atypical mycobacteria strain.</title>
        <authorList>
            <person name="Morgado S."/>
            <person name="Marin M."/>
            <person name="Fonseca E."/>
            <person name="Freitas F."/>
            <person name="Vicente A.C."/>
        </authorList>
    </citation>
    <scope>NUCLEOTIDE SEQUENCE</scope>
    <source>
        <strain evidence="12">CBMA 213</strain>
        <plasmid evidence="12">pCBMA213_2</plasmid>
    </source>
</reference>
<evidence type="ECO:0000256" key="8">
    <source>
        <dbReference type="ARBA" id="ARBA00022989"/>
    </source>
</evidence>
<evidence type="ECO:0000259" key="11">
    <source>
        <dbReference type="PROSITE" id="PS50042"/>
    </source>
</evidence>
<dbReference type="InterPro" id="IPR042485">
    <property type="entry name" value="T7SS_EccB_R3"/>
</dbReference>
<comment type="subcellular location">
    <subcellularLocation>
        <location evidence="1">Cell membrane</location>
        <topology evidence="1">Single-pass membrane protein</topology>
    </subcellularLocation>
</comment>
<dbReference type="GO" id="GO:0005576">
    <property type="term" value="C:extracellular region"/>
    <property type="evidence" value="ECO:0007669"/>
    <property type="project" value="TreeGrafter"/>
</dbReference>
<dbReference type="Gene3D" id="2.40.50.910">
    <property type="entry name" value="Type VII secretion system EccB, repeat 3 domain"/>
    <property type="match status" value="1"/>
</dbReference>
<evidence type="ECO:0000256" key="9">
    <source>
        <dbReference type="ARBA" id="ARBA00023136"/>
    </source>
</evidence>
<dbReference type="InterPro" id="IPR000595">
    <property type="entry name" value="cNMP-bd_dom"/>
</dbReference>
<proteinExistence type="inferred from homology"/>
<dbReference type="Pfam" id="PF05108">
    <property type="entry name" value="T7SS_ESX1_EccB"/>
    <property type="match status" value="1"/>
</dbReference>
<keyword evidence="4 10" id="KW-0812">Transmembrane</keyword>
<dbReference type="GO" id="GO:0005524">
    <property type="term" value="F:ATP binding"/>
    <property type="evidence" value="ECO:0007669"/>
    <property type="project" value="UniProtKB-KW"/>
</dbReference>
<dbReference type="Gene3D" id="3.30.2390.20">
    <property type="entry name" value="Type VII secretion system EccB, repeat 1 domain"/>
    <property type="match status" value="1"/>
</dbReference>
<accession>A0A1S6GKP9</accession>
<evidence type="ECO:0000313" key="12">
    <source>
        <dbReference type="EMBL" id="AQS22449.1"/>
    </source>
</evidence>
<sequence>MPLNLTSRLQVTAHYFWNRRNAAALSHHGVGLEYDPEMRRRAAVVLGIVLVVIAYALASLLAYIKPAGQVGQSPILAERDSGQIYVVIDGRLHPVMNLTSARLASGQSGNPTFVKADELDKYPHGPWVGIVGAPTNMPIRTSEQSQWAVCDTAPAATATSSAGKAPVVTGVAGPLTVGERSEVLSMPAAILARHDDTTFVVWDGHRSTIDLSNKAVALALGVDSAAPPPIPMSNALFDAIPATDPLIIPPIPNAGQPSPWDLGKGAVIGSVLTTRDLQQSSNETFYVLLSGGVQKISPFVASLLRSANSFGDFAPVEVTPDKLAVAPVVNSLPVSYYPPTRLHLVDTTVDGTTCLSWSKGATDKAADIKILSGQGLPIPAGDDSRLVRLVKDGGDGPAAAEADQAYIAKGATNLVMTTNADPSAVSRDSMWWVSDEGVRYGIALENDTLKPLGITTSTAQQAPWALIRVYAPGAALSHADAKTIHDTFAPVGGAEALPTKAPESH</sequence>
<dbReference type="PROSITE" id="PS50042">
    <property type="entry name" value="CNMP_BINDING_3"/>
    <property type="match status" value="1"/>
</dbReference>
<name>A0A1S6GKP9_9MYCO</name>
<keyword evidence="12" id="KW-0614">Plasmid</keyword>
<evidence type="ECO:0000256" key="2">
    <source>
        <dbReference type="ARBA" id="ARBA00008149"/>
    </source>
</evidence>
<dbReference type="NCBIfam" id="TIGR03919">
    <property type="entry name" value="T7SS_EccB"/>
    <property type="match status" value="1"/>
</dbReference>
<comment type="similarity">
    <text evidence="2">Belongs to the EccB family.</text>
</comment>
<feature type="domain" description="Cyclic nucleotide-binding" evidence="11">
    <location>
        <begin position="278"/>
        <end position="325"/>
    </location>
</feature>
<dbReference type="RefSeq" id="WP_155909781.1">
    <property type="nucleotide sequence ID" value="NZ_KY349138.1"/>
</dbReference>
<keyword evidence="9 10" id="KW-0472">Membrane</keyword>
<dbReference type="EMBL" id="KY349138">
    <property type="protein sequence ID" value="AQS22449.1"/>
    <property type="molecule type" value="Genomic_DNA"/>
</dbReference>
<gene>
    <name evidence="12" type="primary">eccB1</name>
    <name evidence="12" type="ORF">pCBMA213_2_00085</name>
</gene>
<evidence type="ECO:0000256" key="5">
    <source>
        <dbReference type="ARBA" id="ARBA00022741"/>
    </source>
</evidence>
<dbReference type="GO" id="GO:0005886">
    <property type="term" value="C:plasma membrane"/>
    <property type="evidence" value="ECO:0007669"/>
    <property type="project" value="UniProtKB-SubCell"/>
</dbReference>
<dbReference type="InterPro" id="IPR044857">
    <property type="entry name" value="T7SS_EccB_R1"/>
</dbReference>
<dbReference type="GO" id="GO:0016787">
    <property type="term" value="F:hydrolase activity"/>
    <property type="evidence" value="ECO:0007669"/>
    <property type="project" value="UniProtKB-KW"/>
</dbReference>
<evidence type="ECO:0000256" key="6">
    <source>
        <dbReference type="ARBA" id="ARBA00022801"/>
    </source>
</evidence>
<keyword evidence="7" id="KW-0067">ATP-binding</keyword>
<keyword evidence="3" id="KW-1003">Cell membrane</keyword>
<geneLocation type="plasmid" evidence="12">
    <name>pCBMA213_2</name>
</geneLocation>
<dbReference type="PANTHER" id="PTHR40765:SF2">
    <property type="entry name" value="ESX-2 SECRETION SYSTEM ATPASE ECCB2"/>
    <property type="match status" value="1"/>
</dbReference>
<evidence type="ECO:0000256" key="10">
    <source>
        <dbReference type="SAM" id="Phobius"/>
    </source>
</evidence>
<evidence type="ECO:0000256" key="1">
    <source>
        <dbReference type="ARBA" id="ARBA00004162"/>
    </source>
</evidence>